<dbReference type="GO" id="GO:0005524">
    <property type="term" value="F:ATP binding"/>
    <property type="evidence" value="ECO:0007669"/>
    <property type="project" value="UniProtKB-UniRule"/>
</dbReference>
<evidence type="ECO:0000256" key="7">
    <source>
        <dbReference type="ARBA" id="ARBA00034808"/>
    </source>
</evidence>
<feature type="binding site" evidence="9">
    <location>
        <begin position="9"/>
        <end position="16"/>
    </location>
    <ligand>
        <name>ATP</name>
        <dbReference type="ChEBI" id="CHEBI:30616"/>
    </ligand>
</feature>
<dbReference type="InterPro" id="IPR000212">
    <property type="entry name" value="DNA_helicase_UvrD/REP"/>
</dbReference>
<dbReference type="PANTHER" id="PTHR11070">
    <property type="entry name" value="UVRD / RECB / PCRA DNA HELICASE FAMILY MEMBER"/>
    <property type="match status" value="1"/>
</dbReference>
<dbReference type="GO" id="GO:0016887">
    <property type="term" value="F:ATP hydrolysis activity"/>
    <property type="evidence" value="ECO:0007669"/>
    <property type="project" value="RHEA"/>
</dbReference>
<dbReference type="PROSITE" id="PS51217">
    <property type="entry name" value="UVRD_HELICASE_CTER"/>
    <property type="match status" value="1"/>
</dbReference>
<comment type="catalytic activity">
    <reaction evidence="8">
        <text>ATP + H2O = ADP + phosphate + H(+)</text>
        <dbReference type="Rhea" id="RHEA:13065"/>
        <dbReference type="ChEBI" id="CHEBI:15377"/>
        <dbReference type="ChEBI" id="CHEBI:15378"/>
        <dbReference type="ChEBI" id="CHEBI:30616"/>
        <dbReference type="ChEBI" id="CHEBI:43474"/>
        <dbReference type="ChEBI" id="CHEBI:456216"/>
        <dbReference type="EC" id="5.6.2.4"/>
    </reaction>
</comment>
<keyword evidence="4 9" id="KW-0067">ATP-binding</keyword>
<name>A0A1J1E8M3_9FLAO</name>
<evidence type="ECO:0000256" key="3">
    <source>
        <dbReference type="ARBA" id="ARBA00022806"/>
    </source>
</evidence>
<evidence type="ECO:0000313" key="12">
    <source>
        <dbReference type="EMBL" id="BAV94283.1"/>
    </source>
</evidence>
<dbReference type="AlphaFoldDB" id="A0A1J1E8M3"/>
<keyword evidence="5" id="KW-0413">Isomerase</keyword>
<evidence type="ECO:0000256" key="9">
    <source>
        <dbReference type="PROSITE-ProRule" id="PRU00560"/>
    </source>
</evidence>
<dbReference type="Gene3D" id="1.10.3170.10">
    <property type="entry name" value="Recbcd, chain B, domain 2"/>
    <property type="match status" value="1"/>
</dbReference>
<proteinExistence type="predicted"/>
<dbReference type="EMBL" id="AP014564">
    <property type="protein sequence ID" value="BAV94283.1"/>
    <property type="molecule type" value="Genomic_DNA"/>
</dbReference>
<dbReference type="PANTHER" id="PTHR11070:SF67">
    <property type="entry name" value="DNA 3'-5' HELICASE"/>
    <property type="match status" value="1"/>
</dbReference>
<keyword evidence="2 9" id="KW-0378">Hydrolase</keyword>
<dbReference type="Pfam" id="PF13361">
    <property type="entry name" value="UvrD_C"/>
    <property type="match status" value="2"/>
</dbReference>
<dbReference type="Gene3D" id="3.40.50.300">
    <property type="entry name" value="P-loop containing nucleotide triphosphate hydrolases"/>
    <property type="match status" value="3"/>
</dbReference>
<dbReference type="SUPFAM" id="SSF52540">
    <property type="entry name" value="P-loop containing nucleoside triphosphate hydrolases"/>
    <property type="match status" value="1"/>
</dbReference>
<keyword evidence="13" id="KW-1185">Reference proteome</keyword>
<keyword evidence="3 9" id="KW-0347">Helicase</keyword>
<evidence type="ECO:0000259" key="11">
    <source>
        <dbReference type="PROSITE" id="PS51217"/>
    </source>
</evidence>
<dbReference type="GO" id="GO:0005829">
    <property type="term" value="C:cytosol"/>
    <property type="evidence" value="ECO:0007669"/>
    <property type="project" value="TreeGrafter"/>
</dbReference>
<evidence type="ECO:0000256" key="8">
    <source>
        <dbReference type="ARBA" id="ARBA00048988"/>
    </source>
</evidence>
<accession>A0A1J1E8M3</accession>
<dbReference type="OrthoDB" id="9810135at2"/>
<evidence type="ECO:0000256" key="2">
    <source>
        <dbReference type="ARBA" id="ARBA00022801"/>
    </source>
</evidence>
<dbReference type="KEGG" id="ise:JBKA6_0270"/>
<evidence type="ECO:0000256" key="4">
    <source>
        <dbReference type="ARBA" id="ARBA00022840"/>
    </source>
</evidence>
<dbReference type="InterPro" id="IPR016024">
    <property type="entry name" value="ARM-type_fold"/>
</dbReference>
<dbReference type="Pfam" id="PF00580">
    <property type="entry name" value="UvrD-helicase"/>
    <property type="match status" value="1"/>
</dbReference>
<feature type="domain" description="UvrD-like helicase C-terminal" evidence="11">
    <location>
        <begin position="448"/>
        <end position="694"/>
    </location>
</feature>
<comment type="catalytic activity">
    <reaction evidence="6">
        <text>Couples ATP hydrolysis with the unwinding of duplex DNA by translocating in the 3'-5' direction.</text>
        <dbReference type="EC" id="5.6.2.4"/>
    </reaction>
</comment>
<feature type="domain" description="UvrD-like helicase ATP-binding" evidence="10">
    <location>
        <begin position="1"/>
        <end position="447"/>
    </location>
</feature>
<dbReference type="GO" id="GO:0003677">
    <property type="term" value="F:DNA binding"/>
    <property type="evidence" value="ECO:0007669"/>
    <property type="project" value="InterPro"/>
</dbReference>
<dbReference type="InterPro" id="IPR014017">
    <property type="entry name" value="DNA_helicase_UvrD-like_C"/>
</dbReference>
<dbReference type="EC" id="5.6.2.4" evidence="7"/>
<dbReference type="InterPro" id="IPR027417">
    <property type="entry name" value="P-loop_NTPase"/>
</dbReference>
<gene>
    <name evidence="12" type="ORF">JBKA6_0270</name>
</gene>
<protein>
    <recommendedName>
        <fullName evidence="7">DNA 3'-5' helicase</fullName>
        <ecNumber evidence="7">5.6.2.4</ecNumber>
    </recommendedName>
</protein>
<reference evidence="12 13" key="1">
    <citation type="submission" date="2014-03" db="EMBL/GenBank/DDBJ databases">
        <title>complete genome sequence of Flavobacteriaceae bacterium JBKA-6.</title>
        <authorList>
            <person name="Takano T."/>
            <person name="Nakamura Y."/>
            <person name="Takuma S."/>
            <person name="Yasuike M."/>
            <person name="Matsuyama T."/>
            <person name="Sakai T."/>
            <person name="Fujiwara A."/>
            <person name="Kimoto K."/>
            <person name="Fukuda Y."/>
            <person name="Kondo H."/>
            <person name="Hirono I."/>
            <person name="Nakayasu C."/>
        </authorList>
    </citation>
    <scope>NUCLEOTIDE SEQUENCE [LARGE SCALE GENOMIC DNA]</scope>
    <source>
        <strain evidence="12 13">JBKA-6</strain>
    </source>
</reference>
<dbReference type="InterPro" id="IPR014016">
    <property type="entry name" value="UvrD-like_ATP-bd"/>
</dbReference>
<sequence>MSNFIIYNASAGSGKTYTVTREYLKLCLDKNPYAFKNILAVTFTNKAAQEMRERIIGDLIKIKSNPQDEKLLSIAKELNEDENTVRKKAVELLSNILHNYSDFPICTIDKFFHQLVRVFAVEMKLQNNFSLETDMSTYSKRGVESLMEDINVDEDTTSFLTKFALQKINTDEKWDVRKDLIKISKSIERESFYDRLPKLKRIKKSDVDELLQIFSEKTDGTVLRENARALLNKIKDKDLENSFRRGCLPNYLSKIENGDSTKVQSTLIKCINGESTWCPKSRASDEDTVLSMESDIISFINFSVEKTEEIERYKNAQKKLYPTILLHKVNEKIENIKKENNIIFISDFNKLISKRIKNLPARYIYEKIGEKYKHYFIDEFQDTSSMQWHNFLPLLENSTSQGGDVTLVGDGKQAIYRWRNGNVKQFLDLSSDPNNFQKTLEYNFRSAGKIVEFNNVFFSSVKNILEDKENIKVYDSQQKVGAQNLHNEGFVQISTLEKDQETVLSEIKIKIEQCLSKGYLKGDIAVIVRNNSEIKLIAEYLISNNIEVISSEGLLLKNHSEINFLISILKALANPLDKKYLAHILIFLGEMDFISKDVDILGFFKRHDIKLDFINQLSIYELTEFLAFKFLDEEYKSNVYIQNLYDEILHFTSRNIDDLHKFLEYWDTRRKDRASISSQSNNGVKILTIHKSKGLEFPIVIIPFLNWKINLSKEIDSIDINGISFDISAKYSENHQMIKQNVFFDNLNLLYVAFTRAQEHLYLFTNTTKKKNIDDISDVSHIMELFLKGRSSYELGVQKCFSNKKNDHKSTYTVENIVFNNWRKRDQLSIEVQAQKRWIDNPKTLFGNTIHDILSKIESEKDLKKVLINTLNEGIINYKEKNQLHRLIEGIVNHKKIKPFFSSDVYTINERDIVLEDGKVLRPDRVVVFPDKSIGILDFKTGEKKDEDKIQIKQYISTLKRLERLESIKAFLVYTKNGIQVEEAL</sequence>
<evidence type="ECO:0000256" key="6">
    <source>
        <dbReference type="ARBA" id="ARBA00034617"/>
    </source>
</evidence>
<dbReference type="SUPFAM" id="SSF48371">
    <property type="entry name" value="ARM repeat"/>
    <property type="match status" value="1"/>
</dbReference>
<dbReference type="RefSeq" id="WP_096685109.1">
    <property type="nucleotide sequence ID" value="NZ_AP014564.1"/>
</dbReference>
<dbReference type="Proteomes" id="UP000243197">
    <property type="component" value="Chromosome"/>
</dbReference>
<dbReference type="PROSITE" id="PS51198">
    <property type="entry name" value="UVRD_HELICASE_ATP_BIND"/>
    <property type="match status" value="1"/>
</dbReference>
<keyword evidence="1 9" id="KW-0547">Nucleotide-binding</keyword>
<evidence type="ECO:0000313" key="13">
    <source>
        <dbReference type="Proteomes" id="UP000243197"/>
    </source>
</evidence>
<organism evidence="12 13">
    <name type="scientific">Ichthyobacterium seriolicida</name>
    <dbReference type="NCBI Taxonomy" id="242600"/>
    <lineage>
        <taxon>Bacteria</taxon>
        <taxon>Pseudomonadati</taxon>
        <taxon>Bacteroidota</taxon>
        <taxon>Flavobacteriia</taxon>
        <taxon>Flavobacteriales</taxon>
        <taxon>Ichthyobacteriaceae</taxon>
        <taxon>Ichthyobacterium</taxon>
    </lineage>
</organism>
<dbReference type="GO" id="GO:0000725">
    <property type="term" value="P:recombinational repair"/>
    <property type="evidence" value="ECO:0007669"/>
    <property type="project" value="TreeGrafter"/>
</dbReference>
<evidence type="ECO:0000256" key="1">
    <source>
        <dbReference type="ARBA" id="ARBA00022741"/>
    </source>
</evidence>
<evidence type="ECO:0000259" key="10">
    <source>
        <dbReference type="PROSITE" id="PS51198"/>
    </source>
</evidence>
<evidence type="ECO:0000256" key="5">
    <source>
        <dbReference type="ARBA" id="ARBA00023235"/>
    </source>
</evidence>
<dbReference type="GO" id="GO:0043138">
    <property type="term" value="F:3'-5' DNA helicase activity"/>
    <property type="evidence" value="ECO:0007669"/>
    <property type="project" value="UniProtKB-EC"/>
</dbReference>